<name>A0AAV7XDH3_9NEOP</name>
<dbReference type="PANTHER" id="PTHR12982:SF0">
    <property type="entry name" value="PHOSPHATIDYLINOSITOL N-ACETYLGLUCOSAMINYLTRANSFERASE SUBUNIT C"/>
    <property type="match status" value="1"/>
</dbReference>
<dbReference type="Proteomes" id="UP001075354">
    <property type="component" value="Chromosome 10"/>
</dbReference>
<dbReference type="GO" id="GO:0006506">
    <property type="term" value="P:GPI anchor biosynthetic process"/>
    <property type="evidence" value="ECO:0007669"/>
    <property type="project" value="UniProtKB-KW"/>
</dbReference>
<dbReference type="InterPro" id="IPR009450">
    <property type="entry name" value="Plno_GlcNAc_GPI2"/>
</dbReference>
<dbReference type="AlphaFoldDB" id="A0AAV7XDH3"/>
<comment type="caution">
    <text evidence="8">The sequence shown here is derived from an EMBL/GenBank/DDBJ whole genome shotgun (WGS) entry which is preliminary data.</text>
</comment>
<dbReference type="Pfam" id="PF06432">
    <property type="entry name" value="GPI2"/>
    <property type="match status" value="1"/>
</dbReference>
<organism evidence="8 9">
    <name type="scientific">Megalurothrips usitatus</name>
    <name type="common">bean blossom thrips</name>
    <dbReference type="NCBI Taxonomy" id="439358"/>
    <lineage>
        <taxon>Eukaryota</taxon>
        <taxon>Metazoa</taxon>
        <taxon>Ecdysozoa</taxon>
        <taxon>Arthropoda</taxon>
        <taxon>Hexapoda</taxon>
        <taxon>Insecta</taxon>
        <taxon>Pterygota</taxon>
        <taxon>Neoptera</taxon>
        <taxon>Paraneoptera</taxon>
        <taxon>Thysanoptera</taxon>
        <taxon>Terebrantia</taxon>
        <taxon>Thripoidea</taxon>
        <taxon>Thripidae</taxon>
        <taxon>Megalurothrips</taxon>
    </lineage>
</organism>
<keyword evidence="4" id="KW-0337">GPI-anchor biosynthesis</keyword>
<evidence type="ECO:0000256" key="5">
    <source>
        <dbReference type="ARBA" id="ARBA00022692"/>
    </source>
</evidence>
<comment type="subcellular location">
    <subcellularLocation>
        <location evidence="1">Membrane</location>
        <topology evidence="1">Multi-pass membrane protein</topology>
    </subcellularLocation>
</comment>
<gene>
    <name evidence="8" type="ORF">ONE63_001216</name>
</gene>
<sequence length="85" mass="9622">MGRSKGPVKSAPKVPWRKVLYENREYPDNYTDSSFLQEMRKNVYVHSVTFREALLGAGRELLLVTCGIDTKLYLRVGIGSVSSEI</sequence>
<dbReference type="PANTHER" id="PTHR12982">
    <property type="entry name" value="PHOSPHATIDYLINOSITOL GLYCAN, CLASS C"/>
    <property type="match status" value="1"/>
</dbReference>
<keyword evidence="7" id="KW-0472">Membrane</keyword>
<evidence type="ECO:0000256" key="6">
    <source>
        <dbReference type="ARBA" id="ARBA00022989"/>
    </source>
</evidence>
<comment type="similarity">
    <text evidence="3">Belongs to the PIGC family.</text>
</comment>
<comment type="pathway">
    <text evidence="2">Glycolipid biosynthesis; glycosylphosphatidylinositol-anchor biosynthesis.</text>
</comment>
<keyword evidence="9" id="KW-1185">Reference proteome</keyword>
<evidence type="ECO:0000256" key="2">
    <source>
        <dbReference type="ARBA" id="ARBA00004687"/>
    </source>
</evidence>
<dbReference type="GO" id="GO:0000506">
    <property type="term" value="C:glycosylphosphatidylinositol-N-acetylglucosaminyltransferase (GPI-GnT) complex"/>
    <property type="evidence" value="ECO:0007669"/>
    <property type="project" value="TreeGrafter"/>
</dbReference>
<evidence type="ECO:0000313" key="9">
    <source>
        <dbReference type="Proteomes" id="UP001075354"/>
    </source>
</evidence>
<reference evidence="8" key="1">
    <citation type="submission" date="2022-12" db="EMBL/GenBank/DDBJ databases">
        <title>Chromosome-level genome assembly of the bean flower thrips Megalurothrips usitatus.</title>
        <authorList>
            <person name="Ma L."/>
            <person name="Liu Q."/>
            <person name="Li H."/>
            <person name="Cai W."/>
        </authorList>
    </citation>
    <scope>NUCLEOTIDE SEQUENCE</scope>
    <source>
        <strain evidence="8">Cailab_2022a</strain>
    </source>
</reference>
<dbReference type="EMBL" id="JAPTSV010000010">
    <property type="protein sequence ID" value="KAJ1523346.1"/>
    <property type="molecule type" value="Genomic_DNA"/>
</dbReference>
<evidence type="ECO:0000313" key="8">
    <source>
        <dbReference type="EMBL" id="KAJ1523346.1"/>
    </source>
</evidence>
<protein>
    <submittedName>
        <fullName evidence="8">Uncharacterized protein</fullName>
    </submittedName>
</protein>
<evidence type="ECO:0000256" key="4">
    <source>
        <dbReference type="ARBA" id="ARBA00022502"/>
    </source>
</evidence>
<keyword evidence="6" id="KW-1133">Transmembrane helix</keyword>
<keyword evidence="5" id="KW-0812">Transmembrane</keyword>
<accession>A0AAV7XDH3</accession>
<evidence type="ECO:0000256" key="7">
    <source>
        <dbReference type="ARBA" id="ARBA00023136"/>
    </source>
</evidence>
<evidence type="ECO:0000256" key="1">
    <source>
        <dbReference type="ARBA" id="ARBA00004141"/>
    </source>
</evidence>
<proteinExistence type="inferred from homology"/>
<evidence type="ECO:0000256" key="3">
    <source>
        <dbReference type="ARBA" id="ARBA00008321"/>
    </source>
</evidence>